<feature type="compositionally biased region" description="Low complexity" evidence="2">
    <location>
        <begin position="69"/>
        <end position="78"/>
    </location>
</feature>
<name>A0A481YRR4_9VIRU</name>
<dbReference type="CDD" id="cd10567">
    <property type="entry name" value="SWIB-MDM2_like"/>
    <property type="match status" value="1"/>
</dbReference>
<keyword evidence="1" id="KW-0479">Metal-binding</keyword>
<dbReference type="SUPFAM" id="SSF47592">
    <property type="entry name" value="SWIB/MDM2 domain"/>
    <property type="match status" value="1"/>
</dbReference>
<dbReference type="PANTHER" id="PTHR13844">
    <property type="entry name" value="SWI/SNF-RELATED MATRIX-ASSOCIATED ACTIN-DEPENDENT REGULATOR OF CHROMATIN SUBFAMILY D"/>
    <property type="match status" value="1"/>
</dbReference>
<dbReference type="InterPro" id="IPR003121">
    <property type="entry name" value="SWIB_MDM2_domain"/>
</dbReference>
<dbReference type="InterPro" id="IPR036885">
    <property type="entry name" value="SWIB_MDM2_dom_sf"/>
</dbReference>
<dbReference type="Gene3D" id="3.30.40.10">
    <property type="entry name" value="Zinc/RING finger domain, C3HC4 (zinc finger)"/>
    <property type="match status" value="1"/>
</dbReference>
<protein>
    <submittedName>
        <fullName evidence="5">SWIB/MDM2 domain protein</fullName>
    </submittedName>
</protein>
<dbReference type="SMART" id="SM00151">
    <property type="entry name" value="SWIB"/>
    <property type="match status" value="1"/>
</dbReference>
<evidence type="ECO:0000259" key="4">
    <source>
        <dbReference type="PROSITE" id="PS51925"/>
    </source>
</evidence>
<evidence type="ECO:0000313" key="5">
    <source>
        <dbReference type="EMBL" id="QBK85405.1"/>
    </source>
</evidence>
<dbReference type="GO" id="GO:0008270">
    <property type="term" value="F:zinc ion binding"/>
    <property type="evidence" value="ECO:0007669"/>
    <property type="project" value="UniProtKB-KW"/>
</dbReference>
<keyword evidence="1" id="KW-0863">Zinc-finger</keyword>
<evidence type="ECO:0000256" key="2">
    <source>
        <dbReference type="SAM" id="MobiDB-lite"/>
    </source>
</evidence>
<dbReference type="InterPro" id="IPR013083">
    <property type="entry name" value="Znf_RING/FYVE/PHD"/>
</dbReference>
<feature type="domain" description="DM2" evidence="4">
    <location>
        <begin position="124"/>
        <end position="209"/>
    </location>
</feature>
<dbReference type="Pfam" id="PF13639">
    <property type="entry name" value="zf-RING_2"/>
    <property type="match status" value="1"/>
</dbReference>
<organism evidence="5">
    <name type="scientific">Iridovirus LCIVAC01</name>
    <dbReference type="NCBI Taxonomy" id="2506607"/>
    <lineage>
        <taxon>Viruses</taxon>
        <taxon>Varidnaviria</taxon>
        <taxon>Bamfordvirae</taxon>
        <taxon>Nucleocytoviricota</taxon>
        <taxon>Megaviricetes</taxon>
        <taxon>Pimascovirales</taxon>
        <taxon>Pimascovirales incertae sedis</taxon>
        <taxon>Iridoviridae</taxon>
    </lineage>
</organism>
<keyword evidence="1" id="KW-0862">Zinc</keyword>
<dbReference type="SMART" id="SM00184">
    <property type="entry name" value="RING"/>
    <property type="match status" value="1"/>
</dbReference>
<feature type="compositionally biased region" description="Basic residues" evidence="2">
    <location>
        <begin position="95"/>
        <end position="108"/>
    </location>
</feature>
<dbReference type="EMBL" id="MK500325">
    <property type="protein sequence ID" value="QBK85405.1"/>
    <property type="molecule type" value="Genomic_DNA"/>
</dbReference>
<proteinExistence type="predicted"/>
<feature type="domain" description="RING-type" evidence="3">
    <location>
        <begin position="14"/>
        <end position="54"/>
    </location>
</feature>
<reference evidence="5" key="1">
    <citation type="journal article" date="2019" name="MBio">
        <title>Virus Genomes from Deep Sea Sediments Expand the Ocean Megavirome and Support Independent Origins of Viral Gigantism.</title>
        <authorList>
            <person name="Backstrom D."/>
            <person name="Yutin N."/>
            <person name="Jorgensen S.L."/>
            <person name="Dharamshi J."/>
            <person name="Homa F."/>
            <person name="Zaremba-Niedwiedzka K."/>
            <person name="Spang A."/>
            <person name="Wolf Y.I."/>
            <person name="Koonin E.V."/>
            <person name="Ettema T.J."/>
        </authorList>
    </citation>
    <scope>NUCLEOTIDE SEQUENCE</scope>
</reference>
<evidence type="ECO:0000256" key="1">
    <source>
        <dbReference type="PROSITE-ProRule" id="PRU00175"/>
    </source>
</evidence>
<evidence type="ECO:0000259" key="3">
    <source>
        <dbReference type="PROSITE" id="PS50089"/>
    </source>
</evidence>
<dbReference type="SUPFAM" id="SSF57850">
    <property type="entry name" value="RING/U-box"/>
    <property type="match status" value="1"/>
</dbReference>
<dbReference type="Gene3D" id="1.10.245.10">
    <property type="entry name" value="SWIB/MDM2 domain"/>
    <property type="match status" value="1"/>
</dbReference>
<feature type="compositionally biased region" description="Low complexity" evidence="2">
    <location>
        <begin position="85"/>
        <end position="94"/>
    </location>
</feature>
<accession>A0A481YRR4</accession>
<feature type="region of interest" description="Disordered" evidence="2">
    <location>
        <begin position="67"/>
        <end position="126"/>
    </location>
</feature>
<dbReference type="InterPro" id="IPR019835">
    <property type="entry name" value="SWIB_domain"/>
</dbReference>
<dbReference type="PROSITE" id="PS51925">
    <property type="entry name" value="SWIB_MDM2"/>
    <property type="match status" value="1"/>
</dbReference>
<dbReference type="Pfam" id="PF02201">
    <property type="entry name" value="SWIB"/>
    <property type="match status" value="1"/>
</dbReference>
<dbReference type="InterPro" id="IPR001841">
    <property type="entry name" value="Znf_RING"/>
</dbReference>
<feature type="compositionally biased region" description="Basic and acidic residues" evidence="2">
    <location>
        <begin position="109"/>
        <end position="119"/>
    </location>
</feature>
<sequence>MSETENKDNEPDLCCICYDSIDSAPTMQLSCKHILHTECGLGWIIEKKTCPLCRQETLAKKYLPHAEDAPAPSVRSTPTSPPAPASSARSSPAPVKRKVKRKHRRRRPVKIEKENRPKDSGSTGFMEPVRISAEMAKFIGCYPDELRSRLNITKCICDYIKDNNLQNPCDRREIFVDDRLRKLFHFHYQDGKPLTHYTLQKHIMKHFSRG</sequence>
<gene>
    <name evidence="5" type="ORF">LCIVAC01_02140</name>
</gene>
<dbReference type="PROSITE" id="PS50089">
    <property type="entry name" value="ZF_RING_2"/>
    <property type="match status" value="1"/>
</dbReference>